<evidence type="ECO:0000313" key="2">
    <source>
        <dbReference type="EMBL" id="GEN71593.1"/>
    </source>
</evidence>
<protein>
    <submittedName>
        <fullName evidence="2">Uncharacterized protein</fullName>
    </submittedName>
</protein>
<feature type="chain" id="PRO_5021964750" evidence="1">
    <location>
        <begin position="22"/>
        <end position="174"/>
    </location>
</feature>
<keyword evidence="1" id="KW-0732">Signal</keyword>
<gene>
    <name evidence="2" type="ORF">CLA01_16650</name>
</gene>
<name>A0A511Y8S6_9FLAO</name>
<sequence>MKKLLFLLLFPITIFSQTSLTTDDIYAAAGNDYETLITNIEAGDNFQAVSDLLYKIGLVDDESYKTNFDVLNQKWKYVEQITSGNTKPAVVYIHWSGKRAKGYVQPIITKLELLGDTENIIKFYVNFWSRAINFKDIKPGETVTTRFLSDVAALSVGTNGQSKIVVTTSKDYYK</sequence>
<dbReference type="Proteomes" id="UP000321150">
    <property type="component" value="Unassembled WGS sequence"/>
</dbReference>
<dbReference type="EMBL" id="BJYI01000005">
    <property type="protein sequence ID" value="GEN71593.1"/>
    <property type="molecule type" value="Genomic_DNA"/>
</dbReference>
<dbReference type="AlphaFoldDB" id="A0A511Y8S6"/>
<dbReference type="OrthoDB" id="1272599at2"/>
<organism evidence="2 3">
    <name type="scientific">Chryseobacterium lathyri</name>
    <dbReference type="NCBI Taxonomy" id="395933"/>
    <lineage>
        <taxon>Bacteria</taxon>
        <taxon>Pseudomonadati</taxon>
        <taxon>Bacteroidota</taxon>
        <taxon>Flavobacteriia</taxon>
        <taxon>Flavobacteriales</taxon>
        <taxon>Weeksellaceae</taxon>
        <taxon>Chryseobacterium group</taxon>
        <taxon>Chryseobacterium</taxon>
    </lineage>
</organism>
<accession>A0A511Y8S6</accession>
<evidence type="ECO:0000313" key="3">
    <source>
        <dbReference type="Proteomes" id="UP000321150"/>
    </source>
</evidence>
<feature type="signal peptide" evidence="1">
    <location>
        <begin position="1"/>
        <end position="21"/>
    </location>
</feature>
<proteinExistence type="predicted"/>
<evidence type="ECO:0000256" key="1">
    <source>
        <dbReference type="SAM" id="SignalP"/>
    </source>
</evidence>
<comment type="caution">
    <text evidence="2">The sequence shown here is derived from an EMBL/GenBank/DDBJ whole genome shotgun (WGS) entry which is preliminary data.</text>
</comment>
<reference evidence="2 3" key="1">
    <citation type="submission" date="2019-07" db="EMBL/GenBank/DDBJ databases">
        <title>Whole genome shotgun sequence of Chryseobacterium lathyri NBRC 105250.</title>
        <authorList>
            <person name="Hosoyama A."/>
            <person name="Uohara A."/>
            <person name="Ohji S."/>
            <person name="Ichikawa N."/>
        </authorList>
    </citation>
    <scope>NUCLEOTIDE SEQUENCE [LARGE SCALE GENOMIC DNA]</scope>
    <source>
        <strain evidence="2 3">NBRC 105250</strain>
    </source>
</reference>
<dbReference type="RefSeq" id="WP_111954889.1">
    <property type="nucleotide sequence ID" value="NZ_BJYI01000005.1"/>
</dbReference>